<protein>
    <submittedName>
        <fullName evidence="4">tRNA-specific adenosine deaminase</fullName>
    </submittedName>
</protein>
<dbReference type="PANTHER" id="PTHR11079">
    <property type="entry name" value="CYTOSINE DEAMINASE FAMILY MEMBER"/>
    <property type="match status" value="1"/>
</dbReference>
<dbReference type="EMBL" id="PCVN01000068">
    <property type="protein sequence ID" value="PIQ74339.1"/>
    <property type="molecule type" value="Genomic_DNA"/>
</dbReference>
<dbReference type="Gene3D" id="3.40.140.10">
    <property type="entry name" value="Cytidine Deaminase, domain 2"/>
    <property type="match status" value="1"/>
</dbReference>
<dbReference type="GO" id="GO:0006152">
    <property type="term" value="P:purine nucleoside catabolic process"/>
    <property type="evidence" value="ECO:0007669"/>
    <property type="project" value="TreeGrafter"/>
</dbReference>
<dbReference type="GO" id="GO:0008270">
    <property type="term" value="F:zinc ion binding"/>
    <property type="evidence" value="ECO:0007669"/>
    <property type="project" value="InterPro"/>
</dbReference>
<feature type="domain" description="CMP/dCMP-type deaminase" evidence="3">
    <location>
        <begin position="1"/>
        <end position="109"/>
    </location>
</feature>
<dbReference type="InterPro" id="IPR002125">
    <property type="entry name" value="CMP_dCMP_dom"/>
</dbReference>
<sequence length="150" mass="16641">MRLAIEDGLRGIKKGDGGPFGACVVRDGKIVASARNTVLKTKDPTCHAEINAIRKASKKLGRWNLSGCVIYSTTEPCPMCFSAIHWAQMDEVIFGTGIPDVAKLGFNELLVRADFMKKSGKSKVKIKSGFMREECLQLLCEWKRLNSELY</sequence>
<evidence type="ECO:0000256" key="2">
    <source>
        <dbReference type="ARBA" id="ARBA00022833"/>
    </source>
</evidence>
<dbReference type="CDD" id="cd01285">
    <property type="entry name" value="nucleoside_deaminase"/>
    <property type="match status" value="1"/>
</dbReference>
<keyword evidence="1" id="KW-0479">Metal-binding</keyword>
<dbReference type="SUPFAM" id="SSF53927">
    <property type="entry name" value="Cytidine deaminase-like"/>
    <property type="match status" value="1"/>
</dbReference>
<organism evidence="4 5">
    <name type="scientific">Candidatus Portnoybacteria bacterium CG11_big_fil_rev_8_21_14_0_20_44_10</name>
    <dbReference type="NCBI Taxonomy" id="1974818"/>
    <lineage>
        <taxon>Bacteria</taxon>
        <taxon>Candidatus Portnoyibacteriota</taxon>
    </lineage>
</organism>
<comment type="caution">
    <text evidence="4">The sequence shown here is derived from an EMBL/GenBank/DDBJ whole genome shotgun (WGS) entry which is preliminary data.</text>
</comment>
<gene>
    <name evidence="4" type="ORF">COV85_02680</name>
</gene>
<reference evidence="4 5" key="1">
    <citation type="submission" date="2017-09" db="EMBL/GenBank/DDBJ databases">
        <title>Depth-based differentiation of microbial function through sediment-hosted aquifers and enrichment of novel symbionts in the deep terrestrial subsurface.</title>
        <authorList>
            <person name="Probst A.J."/>
            <person name="Ladd B."/>
            <person name="Jarett J.K."/>
            <person name="Geller-Mcgrath D.E."/>
            <person name="Sieber C.M."/>
            <person name="Emerson J.B."/>
            <person name="Anantharaman K."/>
            <person name="Thomas B.C."/>
            <person name="Malmstrom R."/>
            <person name="Stieglmeier M."/>
            <person name="Klingl A."/>
            <person name="Woyke T."/>
            <person name="Ryan C.M."/>
            <person name="Banfield J.F."/>
        </authorList>
    </citation>
    <scope>NUCLEOTIDE SEQUENCE [LARGE SCALE GENOMIC DNA]</scope>
    <source>
        <strain evidence="4">CG11_big_fil_rev_8_21_14_0_20_44_10</strain>
    </source>
</reference>
<dbReference type="InterPro" id="IPR016193">
    <property type="entry name" value="Cytidine_deaminase-like"/>
</dbReference>
<name>A0A2H0KQC8_9BACT</name>
<dbReference type="PANTHER" id="PTHR11079:SF161">
    <property type="entry name" value="CMP_DCMP-TYPE DEAMINASE DOMAIN-CONTAINING PROTEIN"/>
    <property type="match status" value="1"/>
</dbReference>
<dbReference type="InterPro" id="IPR016192">
    <property type="entry name" value="APOBEC/CMP_deaminase_Zn-bd"/>
</dbReference>
<dbReference type="Proteomes" id="UP000231550">
    <property type="component" value="Unassembled WGS sequence"/>
</dbReference>
<dbReference type="Pfam" id="PF00383">
    <property type="entry name" value="dCMP_cyt_deam_1"/>
    <property type="match status" value="1"/>
</dbReference>
<evidence type="ECO:0000313" key="5">
    <source>
        <dbReference type="Proteomes" id="UP000231550"/>
    </source>
</evidence>
<dbReference type="PROSITE" id="PS00903">
    <property type="entry name" value="CYT_DCMP_DEAMINASES_1"/>
    <property type="match status" value="1"/>
</dbReference>
<proteinExistence type="predicted"/>
<evidence type="ECO:0000259" key="3">
    <source>
        <dbReference type="PROSITE" id="PS51747"/>
    </source>
</evidence>
<accession>A0A2H0KQC8</accession>
<dbReference type="AlphaFoldDB" id="A0A2H0KQC8"/>
<keyword evidence="2" id="KW-0862">Zinc</keyword>
<dbReference type="PROSITE" id="PS51747">
    <property type="entry name" value="CYT_DCMP_DEAMINASES_2"/>
    <property type="match status" value="1"/>
</dbReference>
<evidence type="ECO:0000313" key="4">
    <source>
        <dbReference type="EMBL" id="PIQ74339.1"/>
    </source>
</evidence>
<evidence type="ECO:0000256" key="1">
    <source>
        <dbReference type="ARBA" id="ARBA00022723"/>
    </source>
</evidence>
<dbReference type="GO" id="GO:0047974">
    <property type="term" value="F:guanosine deaminase activity"/>
    <property type="evidence" value="ECO:0007669"/>
    <property type="project" value="TreeGrafter"/>
</dbReference>